<sequence>MFGTDPSIAASKAVEIFKNNGVRKILELGGGQGRDTLYFAQQGFEVTVIEYTTAGIQAILERAQELKVSHLVTTVRHDVRQAFPFEAARFDACFSHMLYCMALTISELAFISAETNRVLKPGGINIYTARNTDDADCGTGTHHGEDIYECGKFIIHFFSKEKVETLADGFEIIDIDNFEEGALPRKLFFVVQKKLEDGKVDAAKSSC</sequence>
<keyword evidence="3" id="KW-1185">Reference proteome</keyword>
<comment type="caution">
    <text evidence="2">The sequence shown here is derived from an EMBL/GenBank/DDBJ whole genome shotgun (WGS) entry which is preliminary data.</text>
</comment>
<protein>
    <submittedName>
        <fullName evidence="2">Methyltransferase domain-containing protein</fullName>
    </submittedName>
</protein>
<accession>A0ABR6Z255</accession>
<dbReference type="CDD" id="cd02440">
    <property type="entry name" value="AdoMet_MTases"/>
    <property type="match status" value="1"/>
</dbReference>
<proteinExistence type="predicted"/>
<dbReference type="InterPro" id="IPR041698">
    <property type="entry name" value="Methyltransf_25"/>
</dbReference>
<reference evidence="2 3" key="1">
    <citation type="journal article" date="2020" name="mSystems">
        <title>Defining Genomic and Predicted Metabolic Features of the Acetobacterium Genus.</title>
        <authorList>
            <person name="Ross D.E."/>
            <person name="Marshall C.W."/>
            <person name="Gulliver D."/>
            <person name="May H.D."/>
            <person name="Norman R.S."/>
        </authorList>
    </citation>
    <scope>NUCLEOTIDE SEQUENCE [LARGE SCALE GENOMIC DNA]</scope>
    <source>
        <strain evidence="2 3">DSM 4132</strain>
    </source>
</reference>
<evidence type="ECO:0000259" key="1">
    <source>
        <dbReference type="Pfam" id="PF13649"/>
    </source>
</evidence>
<gene>
    <name evidence="2" type="ORF">GH811_17795</name>
</gene>
<evidence type="ECO:0000313" key="2">
    <source>
        <dbReference type="EMBL" id="MBC3901456.1"/>
    </source>
</evidence>
<dbReference type="Proteomes" id="UP000622405">
    <property type="component" value="Unassembled WGS sequence"/>
</dbReference>
<name>A0ABR6Z255_9FIRM</name>
<feature type="domain" description="Methyltransferase" evidence="1">
    <location>
        <begin position="25"/>
        <end position="123"/>
    </location>
</feature>
<dbReference type="SUPFAM" id="SSF53335">
    <property type="entry name" value="S-adenosyl-L-methionine-dependent methyltransferases"/>
    <property type="match status" value="1"/>
</dbReference>
<dbReference type="EMBL" id="WJBE01000028">
    <property type="protein sequence ID" value="MBC3901456.1"/>
    <property type="molecule type" value="Genomic_DNA"/>
</dbReference>
<dbReference type="Gene3D" id="3.40.50.150">
    <property type="entry name" value="Vaccinia Virus protein VP39"/>
    <property type="match status" value="1"/>
</dbReference>
<dbReference type="GO" id="GO:0008168">
    <property type="term" value="F:methyltransferase activity"/>
    <property type="evidence" value="ECO:0007669"/>
    <property type="project" value="UniProtKB-KW"/>
</dbReference>
<keyword evidence="2" id="KW-0489">Methyltransferase</keyword>
<dbReference type="InterPro" id="IPR029063">
    <property type="entry name" value="SAM-dependent_MTases_sf"/>
</dbReference>
<keyword evidence="2" id="KW-0808">Transferase</keyword>
<dbReference type="GO" id="GO:0032259">
    <property type="term" value="P:methylation"/>
    <property type="evidence" value="ECO:0007669"/>
    <property type="project" value="UniProtKB-KW"/>
</dbReference>
<organism evidence="2 3">
    <name type="scientific">Acetobacterium malicum</name>
    <dbReference type="NCBI Taxonomy" id="52692"/>
    <lineage>
        <taxon>Bacteria</taxon>
        <taxon>Bacillati</taxon>
        <taxon>Bacillota</taxon>
        <taxon>Clostridia</taxon>
        <taxon>Eubacteriales</taxon>
        <taxon>Eubacteriaceae</taxon>
        <taxon>Acetobacterium</taxon>
    </lineage>
</organism>
<dbReference type="Pfam" id="PF13649">
    <property type="entry name" value="Methyltransf_25"/>
    <property type="match status" value="1"/>
</dbReference>
<evidence type="ECO:0000313" key="3">
    <source>
        <dbReference type="Proteomes" id="UP000622405"/>
    </source>
</evidence>